<proteinExistence type="predicted"/>
<dbReference type="Proteomes" id="UP001331515">
    <property type="component" value="Unassembled WGS sequence"/>
</dbReference>
<dbReference type="EMBL" id="JAURVH010001518">
    <property type="protein sequence ID" value="KAK5928076.1"/>
    <property type="molecule type" value="Genomic_DNA"/>
</dbReference>
<organism evidence="1 2">
    <name type="scientific">Champsocephalus gunnari</name>
    <name type="common">Mackerel icefish</name>
    <dbReference type="NCBI Taxonomy" id="52237"/>
    <lineage>
        <taxon>Eukaryota</taxon>
        <taxon>Metazoa</taxon>
        <taxon>Chordata</taxon>
        <taxon>Craniata</taxon>
        <taxon>Vertebrata</taxon>
        <taxon>Euteleostomi</taxon>
        <taxon>Actinopterygii</taxon>
        <taxon>Neopterygii</taxon>
        <taxon>Teleostei</taxon>
        <taxon>Neoteleostei</taxon>
        <taxon>Acanthomorphata</taxon>
        <taxon>Eupercaria</taxon>
        <taxon>Perciformes</taxon>
        <taxon>Notothenioidei</taxon>
        <taxon>Channichthyidae</taxon>
        <taxon>Champsocephalus</taxon>
    </lineage>
</organism>
<gene>
    <name evidence="1" type="ORF">CgunFtcFv8_013168</name>
</gene>
<dbReference type="AlphaFoldDB" id="A0AAN8DRS0"/>
<sequence>MPLLSWAPRWPLAAASRREITEAALTSLSARATVMPSPNPPPSPNPFPSAWLPFCPPTTNPPSVQTLIDLSDDGFIGSRCSLKTHTSLSYTPSSSPLIPFWKPAPAEKSLTPPPIVDCFTFCYPSAFSLSASS</sequence>
<evidence type="ECO:0000313" key="1">
    <source>
        <dbReference type="EMBL" id="KAK5928076.1"/>
    </source>
</evidence>
<accession>A0AAN8DRS0</accession>
<keyword evidence="2" id="KW-1185">Reference proteome</keyword>
<reference evidence="1 2" key="1">
    <citation type="journal article" date="2023" name="Mol. Biol. Evol.">
        <title>Genomics of Secondarily Temperate Adaptation in the Only Non-Antarctic Icefish.</title>
        <authorList>
            <person name="Rivera-Colon A.G."/>
            <person name="Rayamajhi N."/>
            <person name="Minhas B.F."/>
            <person name="Madrigal G."/>
            <person name="Bilyk K.T."/>
            <person name="Yoon V."/>
            <person name="Hune M."/>
            <person name="Gregory S."/>
            <person name="Cheng C.H.C."/>
            <person name="Catchen J.M."/>
        </authorList>
    </citation>
    <scope>NUCLEOTIDE SEQUENCE [LARGE SCALE GENOMIC DNA]</scope>
    <source>
        <tissue evidence="1">White muscle</tissue>
    </source>
</reference>
<name>A0AAN8DRS0_CHAGU</name>
<comment type="caution">
    <text evidence="1">The sequence shown here is derived from an EMBL/GenBank/DDBJ whole genome shotgun (WGS) entry which is preliminary data.</text>
</comment>
<evidence type="ECO:0000313" key="2">
    <source>
        <dbReference type="Proteomes" id="UP001331515"/>
    </source>
</evidence>
<protein>
    <submittedName>
        <fullName evidence="1">Uncharacterized protein</fullName>
    </submittedName>
</protein>